<evidence type="ECO:0000256" key="6">
    <source>
        <dbReference type="SAM" id="MobiDB-lite"/>
    </source>
</evidence>
<feature type="domain" description="SPX" evidence="8">
    <location>
        <begin position="1"/>
        <end position="164"/>
    </location>
</feature>
<proteinExistence type="predicted"/>
<evidence type="ECO:0000256" key="2">
    <source>
        <dbReference type="ARBA" id="ARBA00022554"/>
    </source>
</evidence>
<feature type="transmembrane region" description="Helical" evidence="7">
    <location>
        <begin position="460"/>
        <end position="482"/>
    </location>
</feature>
<dbReference type="GO" id="GO:0006799">
    <property type="term" value="P:polyphosphate biosynthetic process"/>
    <property type="evidence" value="ECO:0007669"/>
    <property type="project" value="UniProtKB-ARBA"/>
</dbReference>
<dbReference type="InterPro" id="IPR004331">
    <property type="entry name" value="SPX_dom"/>
</dbReference>
<dbReference type="GO" id="GO:0005774">
    <property type="term" value="C:vacuolar membrane"/>
    <property type="evidence" value="ECO:0007669"/>
    <property type="project" value="UniProtKB-SubCell"/>
</dbReference>
<dbReference type="PANTHER" id="PTHR46140">
    <property type="entry name" value="VACUOLAR TRANSPORTER CHAPERONE 1-RELATED"/>
    <property type="match status" value="1"/>
</dbReference>
<evidence type="ECO:0000259" key="8">
    <source>
        <dbReference type="PROSITE" id="PS51382"/>
    </source>
</evidence>
<protein>
    <recommendedName>
        <fullName evidence="8">SPX domain-containing protein</fullName>
    </recommendedName>
</protein>
<dbReference type="CDD" id="cd14474">
    <property type="entry name" value="SPX_YDR089W"/>
    <property type="match status" value="1"/>
</dbReference>
<dbReference type="InterPro" id="IPR051572">
    <property type="entry name" value="VTC_Complex_Subunit"/>
</dbReference>
<feature type="transmembrane region" description="Helical" evidence="7">
    <location>
        <begin position="391"/>
        <end position="415"/>
    </location>
</feature>
<feature type="region of interest" description="Disordered" evidence="6">
    <location>
        <begin position="200"/>
        <end position="236"/>
    </location>
</feature>
<evidence type="ECO:0000313" key="10">
    <source>
        <dbReference type="Proteomes" id="UP001286456"/>
    </source>
</evidence>
<keyword evidence="4 7" id="KW-1133">Transmembrane helix</keyword>
<reference evidence="9" key="1">
    <citation type="journal article" date="2023" name="Mol. Phylogenet. Evol.">
        <title>Genome-scale phylogeny and comparative genomics of the fungal order Sordariales.</title>
        <authorList>
            <person name="Hensen N."/>
            <person name="Bonometti L."/>
            <person name="Westerberg I."/>
            <person name="Brannstrom I.O."/>
            <person name="Guillou S."/>
            <person name="Cros-Aarteil S."/>
            <person name="Calhoun S."/>
            <person name="Haridas S."/>
            <person name="Kuo A."/>
            <person name="Mondo S."/>
            <person name="Pangilinan J."/>
            <person name="Riley R."/>
            <person name="LaButti K."/>
            <person name="Andreopoulos B."/>
            <person name="Lipzen A."/>
            <person name="Chen C."/>
            <person name="Yan M."/>
            <person name="Daum C."/>
            <person name="Ng V."/>
            <person name="Clum A."/>
            <person name="Steindorff A."/>
            <person name="Ohm R.A."/>
            <person name="Martin F."/>
            <person name="Silar P."/>
            <person name="Natvig D.O."/>
            <person name="Lalanne C."/>
            <person name="Gautier V."/>
            <person name="Ament-Velasquez S.L."/>
            <person name="Kruys A."/>
            <person name="Hutchinson M.I."/>
            <person name="Powell A.J."/>
            <person name="Barry K."/>
            <person name="Miller A.N."/>
            <person name="Grigoriev I.V."/>
            <person name="Debuchy R."/>
            <person name="Gladieux P."/>
            <person name="Hiltunen Thoren M."/>
            <person name="Johannesson H."/>
        </authorList>
    </citation>
    <scope>NUCLEOTIDE SEQUENCE</scope>
    <source>
        <strain evidence="9">SMH4131-1</strain>
    </source>
</reference>
<evidence type="ECO:0000313" key="9">
    <source>
        <dbReference type="EMBL" id="KAK3331905.1"/>
    </source>
</evidence>
<evidence type="ECO:0000256" key="1">
    <source>
        <dbReference type="ARBA" id="ARBA00004128"/>
    </source>
</evidence>
<feature type="transmembrane region" description="Helical" evidence="7">
    <location>
        <begin position="427"/>
        <end position="448"/>
    </location>
</feature>
<dbReference type="EMBL" id="JAUEPO010000002">
    <property type="protein sequence ID" value="KAK3331905.1"/>
    <property type="molecule type" value="Genomic_DNA"/>
</dbReference>
<keyword evidence="3 7" id="KW-0812">Transmembrane</keyword>
<evidence type="ECO:0000256" key="4">
    <source>
        <dbReference type="ARBA" id="ARBA00022989"/>
    </source>
</evidence>
<evidence type="ECO:0000256" key="7">
    <source>
        <dbReference type="SAM" id="Phobius"/>
    </source>
</evidence>
<dbReference type="PANTHER" id="PTHR46140:SF1">
    <property type="entry name" value="VACUOLAR TRANSPORTER CHAPERONE COMPLEX SUBUNIT 4-RELATED"/>
    <property type="match status" value="1"/>
</dbReference>
<evidence type="ECO:0000256" key="5">
    <source>
        <dbReference type="ARBA" id="ARBA00023136"/>
    </source>
</evidence>
<evidence type="ECO:0000256" key="3">
    <source>
        <dbReference type="ARBA" id="ARBA00022692"/>
    </source>
</evidence>
<accession>A0AAE0IVM9</accession>
<keyword evidence="5 7" id="KW-0472">Membrane</keyword>
<comment type="caution">
    <text evidence="9">The sequence shown here is derived from an EMBL/GenBank/DDBJ whole genome shotgun (WGS) entry which is preliminary data.</text>
</comment>
<sequence>MKYGEQFEKESVPQWSLYNIDYNALKHYIKANTTKDQATAIAIPGHRDTSLAKFEEELYRELSGQHDRVDLFVKSKADEISRRLQHLSSRIHRLILRGGTPCTNERSLLRHQHRSMRYEHELLRCGDDIRSLQRFVSAQVVAFRKILKKYKKWTGSSTLGLRFRDSVLSHPKSFTKHDFSPLQAQYDDLAVTLRAATPMDTSRSVSPVPSPAMLSRRPSDLVSPSETIVNDQNSQQQQPIRYWNEYDHGSEAGDADQNDEAAYTIYVNPDGEMDFPGKAALKAVVGKWMRWAAGWRQPETPDSQDTERGPLLPARPALYGTASSSYFSSVPGGGTWTDTEADDEADQAAVPGRRGSHGSAWSEDFPVGYKAHYAALPSIESQRMAQYREYVLSWGTWACFAVSYMLMGIATLLILTGRHKLRLEVDAGVVVGIMASLGSACAALGMTCSRQDALSLLNKLAVWVAFAIACVLNGILLVLMLGNTP</sequence>
<keyword evidence="2" id="KW-0926">Vacuole</keyword>
<organism evidence="9 10">
    <name type="scientific">Cercophora scortea</name>
    <dbReference type="NCBI Taxonomy" id="314031"/>
    <lineage>
        <taxon>Eukaryota</taxon>
        <taxon>Fungi</taxon>
        <taxon>Dikarya</taxon>
        <taxon>Ascomycota</taxon>
        <taxon>Pezizomycotina</taxon>
        <taxon>Sordariomycetes</taxon>
        <taxon>Sordariomycetidae</taxon>
        <taxon>Sordariales</taxon>
        <taxon>Lasiosphaeriaceae</taxon>
        <taxon>Cercophora</taxon>
    </lineage>
</organism>
<dbReference type="Proteomes" id="UP001286456">
    <property type="component" value="Unassembled WGS sequence"/>
</dbReference>
<gene>
    <name evidence="9" type="ORF">B0T19DRAFT_438787</name>
</gene>
<reference evidence="9" key="2">
    <citation type="submission" date="2023-06" db="EMBL/GenBank/DDBJ databases">
        <authorList>
            <consortium name="Lawrence Berkeley National Laboratory"/>
            <person name="Haridas S."/>
            <person name="Hensen N."/>
            <person name="Bonometti L."/>
            <person name="Westerberg I."/>
            <person name="Brannstrom I.O."/>
            <person name="Guillou S."/>
            <person name="Cros-Aarteil S."/>
            <person name="Calhoun S."/>
            <person name="Kuo A."/>
            <person name="Mondo S."/>
            <person name="Pangilinan J."/>
            <person name="Riley R."/>
            <person name="Labutti K."/>
            <person name="Andreopoulos B."/>
            <person name="Lipzen A."/>
            <person name="Chen C."/>
            <person name="Yanf M."/>
            <person name="Daum C."/>
            <person name="Ng V."/>
            <person name="Clum A."/>
            <person name="Steindorff A."/>
            <person name="Ohm R."/>
            <person name="Martin F."/>
            <person name="Silar P."/>
            <person name="Natvig D."/>
            <person name="Lalanne C."/>
            <person name="Gautier V."/>
            <person name="Ament-Velasquez S.L."/>
            <person name="Kruys A."/>
            <person name="Hutchinson M.I."/>
            <person name="Powell A.J."/>
            <person name="Barry K."/>
            <person name="Miller A.N."/>
            <person name="Grigoriev I.V."/>
            <person name="Debuchy R."/>
            <person name="Gladieux P."/>
            <person name="Thoren M.H."/>
            <person name="Johannesson H."/>
        </authorList>
    </citation>
    <scope>NUCLEOTIDE SEQUENCE</scope>
    <source>
        <strain evidence="9">SMH4131-1</strain>
    </source>
</reference>
<dbReference type="PROSITE" id="PS51382">
    <property type="entry name" value="SPX"/>
    <property type="match status" value="1"/>
</dbReference>
<comment type="subcellular location">
    <subcellularLocation>
        <location evidence="1">Vacuole membrane</location>
        <topology evidence="1">Multi-pass membrane protein</topology>
    </subcellularLocation>
</comment>
<feature type="compositionally biased region" description="Polar residues" evidence="6">
    <location>
        <begin position="222"/>
        <end position="236"/>
    </location>
</feature>
<feature type="region of interest" description="Disordered" evidence="6">
    <location>
        <begin position="332"/>
        <end position="358"/>
    </location>
</feature>
<name>A0AAE0IVM9_9PEZI</name>
<keyword evidence="10" id="KW-1185">Reference proteome</keyword>
<dbReference type="AlphaFoldDB" id="A0AAE0IVM9"/>